<gene>
    <name evidence="2" type="ORF">C5746_01775</name>
</gene>
<sequence length="75" mass="8139">MGRYTFHASTLRGMLRPLREPEVSGLSGADEEQGTTPGVSPARSAYVSGRLGASKHIEPTSVSRPRCRGGRGRWR</sequence>
<evidence type="ECO:0000256" key="1">
    <source>
        <dbReference type="SAM" id="MobiDB-lite"/>
    </source>
</evidence>
<feature type="region of interest" description="Disordered" evidence="1">
    <location>
        <begin position="15"/>
        <end position="75"/>
    </location>
</feature>
<proteinExistence type="predicted"/>
<name>A0A2Z5J6N1_STRAR</name>
<evidence type="ECO:0000313" key="2">
    <source>
        <dbReference type="EMBL" id="AXE75920.1"/>
    </source>
</evidence>
<evidence type="ECO:0000313" key="3">
    <source>
        <dbReference type="Proteomes" id="UP000252698"/>
    </source>
</evidence>
<protein>
    <submittedName>
        <fullName evidence="2">Uncharacterized protein</fullName>
    </submittedName>
</protein>
<reference evidence="2 3" key="1">
    <citation type="journal article" date="2018" name="Front. Microbiol.">
        <title>Genome Sequencing of Streptomyces atratus SCSIOZH16 and Activation Production of Nocardamine via Metabolic Engineering.</title>
        <authorList>
            <person name="Li Y."/>
            <person name="Zhang C."/>
            <person name="Liu C."/>
            <person name="Ju J."/>
            <person name="Ma J."/>
        </authorList>
    </citation>
    <scope>NUCLEOTIDE SEQUENCE [LARGE SCALE GENOMIC DNA]</scope>
    <source>
        <strain evidence="2 3">SCSIO_ZH16</strain>
    </source>
</reference>
<dbReference type="KEGG" id="sata:C5746_01775"/>
<accession>A0A2Z5J6N1</accession>
<dbReference type="Proteomes" id="UP000252698">
    <property type="component" value="Chromosome"/>
</dbReference>
<dbReference type="EMBL" id="CP027306">
    <property type="protein sequence ID" value="AXE75920.1"/>
    <property type="molecule type" value="Genomic_DNA"/>
</dbReference>
<dbReference type="AlphaFoldDB" id="A0A2Z5J6N1"/>
<feature type="compositionally biased region" description="Basic residues" evidence="1">
    <location>
        <begin position="65"/>
        <end position="75"/>
    </location>
</feature>
<organism evidence="2 3">
    <name type="scientific">Streptomyces atratus</name>
    <dbReference type="NCBI Taxonomy" id="1893"/>
    <lineage>
        <taxon>Bacteria</taxon>
        <taxon>Bacillati</taxon>
        <taxon>Actinomycetota</taxon>
        <taxon>Actinomycetes</taxon>
        <taxon>Kitasatosporales</taxon>
        <taxon>Streptomycetaceae</taxon>
        <taxon>Streptomyces</taxon>
    </lineage>
</organism>